<organism evidence="4 5">
    <name type="scientific">Gracilimonas halophila</name>
    <dbReference type="NCBI Taxonomy" id="1834464"/>
    <lineage>
        <taxon>Bacteria</taxon>
        <taxon>Pseudomonadati</taxon>
        <taxon>Balneolota</taxon>
        <taxon>Balneolia</taxon>
        <taxon>Balneolales</taxon>
        <taxon>Balneolaceae</taxon>
        <taxon>Gracilimonas</taxon>
    </lineage>
</organism>
<protein>
    <submittedName>
        <fullName evidence="4">CHAT domain-containing protein</fullName>
    </submittedName>
</protein>
<dbReference type="RefSeq" id="WP_390301993.1">
    <property type="nucleotide sequence ID" value="NZ_JBHULI010000024.1"/>
</dbReference>
<proteinExistence type="predicted"/>
<dbReference type="SUPFAM" id="SSF48452">
    <property type="entry name" value="TPR-like"/>
    <property type="match status" value="2"/>
</dbReference>
<sequence>MTILLLLLTLFTFPDSADISIQTNEQISKYVQQLKSGNEETLNVWALSEIASTSCEHLSLVKASIKDIPGFSEAFRKINCSNLETIDMTNHIMPYWDRQTRNKYVEIISLNTQVSPELLPQSQFPLIHFKILMENDHSLFYTKDYLSKALEIWTEHIKKQQVKSSLEYSIILSNILRTAFILQEDRILKNLSEEFLSQTSLPNSIHKLRLLGAIDFAFYVHGDYDKSLNLQREHSLPLAEFLKLENQIYLIKNRQGAYLFSLGKYEESKEIYEEIYSNSESLENQYTLFTNLGVNYLKLGQSNKYIDLQLRALNQEEINYKSLLKIYRNLFIYYTSVRDINTAMTYIEMAKGVASNKADTVELALIDSYLGTFYWTTSKDHNLALKHLNDAEQILSPYKNYDTYSDLISEKGYILLELDSLESAQSIFQEARDLALSKSVTPKYIDALVNLTVIDLKKGLFDSASQNLEEIRLYPLDDIDFRLLTKYYTVNANYHFSTGNKRAAIEELSPVLTQIVDRAKNNTDSQQGYWSVEDEYLDAFELMVRLYIDDGQPEKALLLLDQLKTINDASLYNSPLVKAAKLSEEELAEEKRLNEKLQSLRKRYLNANQEERFAIKTEIDRTSAIREQILSEVNLNRERSLPPVWSIQRSIQPNELLLHFTEIGSKLYVSHLTQEDISIRVFDFSKDSQERFNHIADELASGRTNLNQLYELYQQLELNSIPKRIETVSVVPDNYLYRIPLEVLPTEKPSSAFSFGSSRYLIEDFSFRYFTSLQEFEDNRRSFNKPTEHDFSGFAISNFKDFGNIDLPSLPYATVENSNINSALTSFSDKQMFNENEATKDVFKNRVGSSRLVHVATHSEVSEKDPLFSVIYLKSSSPLDTLDSDKALYAYELFDTPLNSEFIMLNSCSSGSGNYMQGTGVMGISRALRYAGAKSLALNLWSVNDKVASEFATDFYRYLNEGETKSEAVRKAKLNQLRSSNANPHFWGAYMLIGNPSPITTENSSDNRFLLFSLLAFTVIFAGYSAYQSVD</sequence>
<keyword evidence="1" id="KW-0175">Coiled coil</keyword>
<accession>A0ABW5JJD8</accession>
<feature type="signal peptide" evidence="2">
    <location>
        <begin position="1"/>
        <end position="17"/>
    </location>
</feature>
<dbReference type="Gene3D" id="1.25.40.10">
    <property type="entry name" value="Tetratricopeptide repeat domain"/>
    <property type="match status" value="2"/>
</dbReference>
<comment type="caution">
    <text evidence="4">The sequence shown here is derived from an EMBL/GenBank/DDBJ whole genome shotgun (WGS) entry which is preliminary data.</text>
</comment>
<dbReference type="InterPro" id="IPR011990">
    <property type="entry name" value="TPR-like_helical_dom_sf"/>
</dbReference>
<dbReference type="Proteomes" id="UP001597460">
    <property type="component" value="Unassembled WGS sequence"/>
</dbReference>
<evidence type="ECO:0000259" key="3">
    <source>
        <dbReference type="Pfam" id="PF12770"/>
    </source>
</evidence>
<reference evidence="5" key="1">
    <citation type="journal article" date="2019" name="Int. J. Syst. Evol. Microbiol.">
        <title>The Global Catalogue of Microorganisms (GCM) 10K type strain sequencing project: providing services to taxonomists for standard genome sequencing and annotation.</title>
        <authorList>
            <consortium name="The Broad Institute Genomics Platform"/>
            <consortium name="The Broad Institute Genome Sequencing Center for Infectious Disease"/>
            <person name="Wu L."/>
            <person name="Ma J."/>
        </authorList>
    </citation>
    <scope>NUCLEOTIDE SEQUENCE [LARGE SCALE GENOMIC DNA]</scope>
    <source>
        <strain evidence="5">KCTC 52042</strain>
    </source>
</reference>
<dbReference type="EMBL" id="JBHULI010000024">
    <property type="protein sequence ID" value="MFD2532836.1"/>
    <property type="molecule type" value="Genomic_DNA"/>
</dbReference>
<evidence type="ECO:0000256" key="2">
    <source>
        <dbReference type="SAM" id="SignalP"/>
    </source>
</evidence>
<keyword evidence="2" id="KW-0732">Signal</keyword>
<gene>
    <name evidence="4" type="ORF">ACFSVN_10295</name>
</gene>
<keyword evidence="5" id="KW-1185">Reference proteome</keyword>
<evidence type="ECO:0000256" key="1">
    <source>
        <dbReference type="SAM" id="Coils"/>
    </source>
</evidence>
<dbReference type="Pfam" id="PF12770">
    <property type="entry name" value="CHAT"/>
    <property type="match status" value="1"/>
</dbReference>
<dbReference type="PANTHER" id="PTHR10098:SF112">
    <property type="entry name" value="SLR0380 PROTEIN"/>
    <property type="match status" value="1"/>
</dbReference>
<evidence type="ECO:0000313" key="4">
    <source>
        <dbReference type="EMBL" id="MFD2532836.1"/>
    </source>
</evidence>
<name>A0ABW5JJD8_9BACT</name>
<dbReference type="PANTHER" id="PTHR10098">
    <property type="entry name" value="RAPSYN-RELATED"/>
    <property type="match status" value="1"/>
</dbReference>
<feature type="coiled-coil region" evidence="1">
    <location>
        <begin position="580"/>
        <end position="610"/>
    </location>
</feature>
<dbReference type="InterPro" id="IPR024983">
    <property type="entry name" value="CHAT_dom"/>
</dbReference>
<feature type="chain" id="PRO_5046480164" evidence="2">
    <location>
        <begin position="18"/>
        <end position="1031"/>
    </location>
</feature>
<feature type="domain" description="CHAT" evidence="3">
    <location>
        <begin position="706"/>
        <end position="995"/>
    </location>
</feature>
<evidence type="ECO:0000313" key="5">
    <source>
        <dbReference type="Proteomes" id="UP001597460"/>
    </source>
</evidence>